<dbReference type="EMBL" id="LXQE01000136">
    <property type="protein sequence ID" value="RCJ37749.1"/>
    <property type="molecule type" value="Genomic_DNA"/>
</dbReference>
<organism evidence="4 5">
    <name type="scientific">Nostoc punctiforme NIES-2108</name>
    <dbReference type="NCBI Taxonomy" id="1356359"/>
    <lineage>
        <taxon>Bacteria</taxon>
        <taxon>Bacillati</taxon>
        <taxon>Cyanobacteriota</taxon>
        <taxon>Cyanophyceae</taxon>
        <taxon>Nostocales</taxon>
        <taxon>Nostocaceae</taxon>
        <taxon>Nostoc</taxon>
    </lineage>
</organism>
<evidence type="ECO:0000256" key="2">
    <source>
        <dbReference type="ARBA" id="ARBA00023315"/>
    </source>
</evidence>
<dbReference type="Gene3D" id="3.40.630.30">
    <property type="match status" value="1"/>
</dbReference>
<protein>
    <submittedName>
        <fullName evidence="4">GNAT family N-acetyltransferase</fullName>
    </submittedName>
</protein>
<proteinExistence type="predicted"/>
<dbReference type="CDD" id="cd04301">
    <property type="entry name" value="NAT_SF"/>
    <property type="match status" value="1"/>
</dbReference>
<reference evidence="4 5" key="1">
    <citation type="submission" date="2016-04" db="EMBL/GenBank/DDBJ databases">
        <authorList>
            <person name="Evans L.H."/>
            <person name="Alamgir A."/>
            <person name="Owens N."/>
            <person name="Weber N.D."/>
            <person name="Virtaneva K."/>
            <person name="Barbian K."/>
            <person name="Babar A."/>
            <person name="Rosenke K."/>
        </authorList>
    </citation>
    <scope>NUCLEOTIDE SEQUENCE [LARGE SCALE GENOMIC DNA]</scope>
    <source>
        <strain evidence="4">NIES-2108</strain>
    </source>
</reference>
<keyword evidence="1 4" id="KW-0808">Transferase</keyword>
<comment type="caution">
    <text evidence="4">The sequence shown here is derived from an EMBL/GenBank/DDBJ whole genome shotgun (WGS) entry which is preliminary data.</text>
</comment>
<dbReference type="InterPro" id="IPR016181">
    <property type="entry name" value="Acyl_CoA_acyltransferase"/>
</dbReference>
<dbReference type="PROSITE" id="PS51186">
    <property type="entry name" value="GNAT"/>
    <property type="match status" value="1"/>
</dbReference>
<dbReference type="SUPFAM" id="SSF55729">
    <property type="entry name" value="Acyl-CoA N-acyltransferases (Nat)"/>
    <property type="match status" value="1"/>
</dbReference>
<evidence type="ECO:0000256" key="1">
    <source>
        <dbReference type="ARBA" id="ARBA00022679"/>
    </source>
</evidence>
<evidence type="ECO:0000259" key="3">
    <source>
        <dbReference type="PROSITE" id="PS51186"/>
    </source>
</evidence>
<dbReference type="Pfam" id="PF13420">
    <property type="entry name" value="Acetyltransf_4"/>
    <property type="match status" value="1"/>
</dbReference>
<dbReference type="AlphaFoldDB" id="A0A367RNZ2"/>
<sequence length="167" mass="19811">MIVKKLTKYDAEDYRQIRLEALDKNPDSFGTTYQEEVIKTIEQFRARIPVDNNNFILGCFEDKNLIGIVAFQQESRIKLRHKAYISSMYVQQEYRGKDLGKLLLHELIERAKIIKDVEILLIDIIKSNFLAKPLYLSLGFQIYGTEKRAYKYNNQYFDLEFMCLHIK</sequence>
<dbReference type="InterPro" id="IPR000182">
    <property type="entry name" value="GNAT_dom"/>
</dbReference>
<accession>A0A367RNZ2</accession>
<keyword evidence="2" id="KW-0012">Acyltransferase</keyword>
<dbReference type="PANTHER" id="PTHR43420:SF52">
    <property type="entry name" value="N-ACETYLTRANSFERASE YODP"/>
    <property type="match status" value="1"/>
</dbReference>
<gene>
    <name evidence="4" type="ORF">A6769_12720</name>
</gene>
<evidence type="ECO:0000313" key="4">
    <source>
        <dbReference type="EMBL" id="RCJ37749.1"/>
    </source>
</evidence>
<dbReference type="Proteomes" id="UP000252085">
    <property type="component" value="Unassembled WGS sequence"/>
</dbReference>
<feature type="domain" description="N-acetyltransferase" evidence="3">
    <location>
        <begin position="1"/>
        <end position="158"/>
    </location>
</feature>
<dbReference type="PANTHER" id="PTHR43420">
    <property type="entry name" value="ACETYLTRANSFERASE"/>
    <property type="match status" value="1"/>
</dbReference>
<name>A0A367RNZ2_NOSPU</name>
<dbReference type="GO" id="GO:0016747">
    <property type="term" value="F:acyltransferase activity, transferring groups other than amino-acyl groups"/>
    <property type="evidence" value="ECO:0007669"/>
    <property type="project" value="InterPro"/>
</dbReference>
<dbReference type="InterPro" id="IPR050680">
    <property type="entry name" value="YpeA/RimI_acetyltransf"/>
</dbReference>
<evidence type="ECO:0000313" key="5">
    <source>
        <dbReference type="Proteomes" id="UP000252085"/>
    </source>
</evidence>